<name>A0A6J4VUQ3_9BACT</name>
<dbReference type="Gene3D" id="3.40.630.30">
    <property type="match status" value="1"/>
</dbReference>
<dbReference type="AlphaFoldDB" id="A0A6J4VUQ3"/>
<evidence type="ECO:0000313" key="1">
    <source>
        <dbReference type="EMBL" id="CAA9588642.1"/>
    </source>
</evidence>
<sequence length="203" mass="21604">MRRDVGAAPSPGEFVGPWYSWWPGDLLPDFTPVPGFAAAPEPNDRTLVALAGGTPSELAAWRRDGNQPYGARIAGEIVACGWSASRTLAIGELDLVRPLAPGERYLWGFATADQWRGRGLYPRLLAAIVRNEGGGNRYWIGHKPGNVASGRGILKAGFGRVGDIYRQPTGEFALMPAGTPERARIGAAILGASVWSTPVSPPT</sequence>
<dbReference type="EMBL" id="CADCWN010000353">
    <property type="protein sequence ID" value="CAA9588642.1"/>
    <property type="molecule type" value="Genomic_DNA"/>
</dbReference>
<dbReference type="InterPro" id="IPR016181">
    <property type="entry name" value="Acyl_CoA_acyltransferase"/>
</dbReference>
<dbReference type="SUPFAM" id="SSF55729">
    <property type="entry name" value="Acyl-CoA N-acyltransferases (Nat)"/>
    <property type="match status" value="1"/>
</dbReference>
<accession>A0A6J4VUQ3</accession>
<proteinExistence type="predicted"/>
<gene>
    <name evidence="1" type="ORF">AVDCRST_MAG18-4418</name>
</gene>
<reference evidence="1" key="1">
    <citation type="submission" date="2020-02" db="EMBL/GenBank/DDBJ databases">
        <authorList>
            <person name="Meier V. D."/>
        </authorList>
    </citation>
    <scope>NUCLEOTIDE SEQUENCE</scope>
    <source>
        <strain evidence="1">AVDCRST_MAG18</strain>
    </source>
</reference>
<organism evidence="1">
    <name type="scientific">uncultured Thermomicrobiales bacterium</name>
    <dbReference type="NCBI Taxonomy" id="1645740"/>
    <lineage>
        <taxon>Bacteria</taxon>
        <taxon>Pseudomonadati</taxon>
        <taxon>Thermomicrobiota</taxon>
        <taxon>Thermomicrobia</taxon>
        <taxon>Thermomicrobiales</taxon>
        <taxon>environmental samples</taxon>
    </lineage>
</organism>
<protein>
    <submittedName>
        <fullName evidence="1">Uncharacterized protein</fullName>
    </submittedName>
</protein>